<dbReference type="Proteomes" id="UP001057402">
    <property type="component" value="Chromosome 9"/>
</dbReference>
<proteinExistence type="predicted"/>
<protein>
    <submittedName>
        <fullName evidence="1">Uncharacterized protein</fullName>
    </submittedName>
</protein>
<accession>A0ACB9MKP4</accession>
<sequence length="771" mass="87255">METTAPTKFLFRDHQDTDDDRVSGAGSDDVSSVHTDDDFDGQDDEFQSMTAMGIKHLCSELVELKEESDEDFYKAILSDYTTFIRIFEEVGVMEHEMDQLKSHVSDQKKLVDDLMDGLHENLWMGEVNKARDDSDDELIYMSELDAHVAEVSETLDILLVENRLDEALTILEKENEDLLRMEEENEHPPDMLQPIKSLISEVEATVTLQLTRFAENPRISAPELQTTLARLKRLGNGSIVNQLLFKYYHHRIATGTRRLEHLSLSFHDGIYIRDLSKLVFSLVSQAAKSFRMLNGEEKSADTRELTQWAEEEMKEFAGTFSTYVKSISDINGGLLTAVHCMEFALSYCSLLEGQGIDLSDQLVDGIRPCMEEVLKIHVEHYKKVIRIFTASDDWILGKYLVSGILASRDSAASEGEYPECCYLSNSGRKLVTLLQAIVEDVSPMLVLQMQTSIFEGLRDIYMEYVALLKEAVTYDLSHNEDPEVDSPDMLTRQVSIVANVSAMEDLFCRMIESNVPGDGFDLCFSNVLEATDLLRSRFCQEFTSRVMSLGSDCCCHAEIREDEQSLGGFDGLTPSPFFQVLFLELRKLERLSEEEAFDSSRLPELLRELIEAAFAWLENTRTNLDSDAYVHDLVLRYRENPEQFAVDSRFLVEIAEQGGYFSEDPSALESLSNSIRHSANPTLQRNIDAAAKESVRRLLEFEEEEENKNLLHTLGASDTDHITTEAEDGKPPDVSSPRDVTNTPVVEEDSVTTTQSVVEGLHVIEDLEDQK</sequence>
<organism evidence="1 2">
    <name type="scientific">Melastoma candidum</name>
    <dbReference type="NCBI Taxonomy" id="119954"/>
    <lineage>
        <taxon>Eukaryota</taxon>
        <taxon>Viridiplantae</taxon>
        <taxon>Streptophyta</taxon>
        <taxon>Embryophyta</taxon>
        <taxon>Tracheophyta</taxon>
        <taxon>Spermatophyta</taxon>
        <taxon>Magnoliopsida</taxon>
        <taxon>eudicotyledons</taxon>
        <taxon>Gunneridae</taxon>
        <taxon>Pentapetalae</taxon>
        <taxon>rosids</taxon>
        <taxon>malvids</taxon>
        <taxon>Myrtales</taxon>
        <taxon>Melastomataceae</taxon>
        <taxon>Melastomatoideae</taxon>
        <taxon>Melastomateae</taxon>
        <taxon>Melastoma</taxon>
    </lineage>
</organism>
<gene>
    <name evidence="1" type="ORF">MLD38_030065</name>
</gene>
<reference evidence="2" key="1">
    <citation type="journal article" date="2023" name="Front. Plant Sci.">
        <title>Chromosomal-level genome assembly of Melastoma candidum provides insights into trichome evolution.</title>
        <authorList>
            <person name="Zhong Y."/>
            <person name="Wu W."/>
            <person name="Sun C."/>
            <person name="Zou P."/>
            <person name="Liu Y."/>
            <person name="Dai S."/>
            <person name="Zhou R."/>
        </authorList>
    </citation>
    <scope>NUCLEOTIDE SEQUENCE [LARGE SCALE GENOMIC DNA]</scope>
</reference>
<evidence type="ECO:0000313" key="2">
    <source>
        <dbReference type="Proteomes" id="UP001057402"/>
    </source>
</evidence>
<comment type="caution">
    <text evidence="1">The sequence shown here is derived from an EMBL/GenBank/DDBJ whole genome shotgun (WGS) entry which is preliminary data.</text>
</comment>
<evidence type="ECO:0000313" key="1">
    <source>
        <dbReference type="EMBL" id="KAI4324591.1"/>
    </source>
</evidence>
<name>A0ACB9MKP4_9MYRT</name>
<dbReference type="EMBL" id="CM042888">
    <property type="protein sequence ID" value="KAI4324591.1"/>
    <property type="molecule type" value="Genomic_DNA"/>
</dbReference>
<keyword evidence="2" id="KW-1185">Reference proteome</keyword>